<feature type="compositionally biased region" description="Polar residues" evidence="1">
    <location>
        <begin position="757"/>
        <end position="771"/>
    </location>
</feature>
<organism evidence="2 3">
    <name type="scientific">Streptomyces albipurpureus</name>
    <dbReference type="NCBI Taxonomy" id="2897419"/>
    <lineage>
        <taxon>Bacteria</taxon>
        <taxon>Bacillati</taxon>
        <taxon>Actinomycetota</taxon>
        <taxon>Actinomycetes</taxon>
        <taxon>Kitasatosporales</taxon>
        <taxon>Streptomycetaceae</taxon>
        <taxon>Streptomyces</taxon>
    </lineage>
</organism>
<reference evidence="2" key="1">
    <citation type="submission" date="2022-06" db="EMBL/GenBank/DDBJ databases">
        <title>Genome public.</title>
        <authorList>
            <person name="Sun Q."/>
        </authorList>
    </citation>
    <scope>NUCLEOTIDE SEQUENCE</scope>
    <source>
        <strain evidence="2">CWNU-1</strain>
    </source>
</reference>
<feature type="region of interest" description="Disordered" evidence="1">
    <location>
        <begin position="748"/>
        <end position="771"/>
    </location>
</feature>
<comment type="caution">
    <text evidence="2">The sequence shown here is derived from an EMBL/GenBank/DDBJ whole genome shotgun (WGS) entry which is preliminary data.</text>
</comment>
<dbReference type="Proteomes" id="UP001431429">
    <property type="component" value="Unassembled WGS sequence"/>
</dbReference>
<keyword evidence="3" id="KW-1185">Reference proteome</keyword>
<sequence>MLTFDNVYQAQLGKLSSAVGDWAAMVTKLEKLAEDARTTMANKAKDDYWRGVNAEVTKPFIDKTAKEFDDAAKAAKGIKLILEDGHKEFKKAQDELKKIVDVDAPAQGLIVGAHGTVRPQHDLAQDRAYRRDPDYGPALRDQRAKVEAMQARIEVVLETCNDADVATSNALKANITADQNNFSPPKFSSIDAEEAHRAVDLANKGRDLTHTELQQLNELLKDNHTSREFSRTFYDTMGPQKSLEFFGKLSTDTYDYAKQDKERLKDVQELQRNLGLNLATATSPSGAGDTWGQRWSDEMRKIGTERIPLAKYDHNGPFGYQLLGGIMRYGNYDPKFLTPIAQHVTQLHAKDPYMFAENKSTSSWDKNPFNPSGKNGSGYDPMLSMLEALGHSPEASKEFFSSDPKAFNDDGTVKSGLPKGEDGKEIKSYLDYFGNKDYESFPDITGHDPDEMGKSLNHMPDAFGHALEAATLGHAYDDPNPKLVRDETSSKIMEEVVDKYGGDAALLKQQEAMADSLGRMGAGYVDDINWALNENKTDSLFAPGKDSESHAEFGRDNARQFLSTLGQHPDAYASVSVAERVYTTSMLEAQVGEGGKINEAHAREVVRTGAEVQGSLDQSRADQVEATNKKKDEEYNKALEERSAWVNFGAAAAIGAGVAFLPATVAGAGAAAILVPLAVETGSGALETQISQVIGDWTKTEQQDSSEKTQSARNEIYKAGQLTAEAPMESFMARHGVKSESDFGQDLEDAMKGGYTWGTQGENQHGTAPQT</sequence>
<accession>A0ABT0UVN2</accession>
<evidence type="ECO:0000313" key="2">
    <source>
        <dbReference type="EMBL" id="MCM2392271.1"/>
    </source>
</evidence>
<dbReference type="RefSeq" id="WP_250922573.1">
    <property type="nucleotide sequence ID" value="NZ_JAMQAW010000036.1"/>
</dbReference>
<name>A0ABT0UVN2_9ACTN</name>
<proteinExistence type="predicted"/>
<evidence type="ECO:0000256" key="1">
    <source>
        <dbReference type="SAM" id="MobiDB-lite"/>
    </source>
</evidence>
<evidence type="ECO:0008006" key="4">
    <source>
        <dbReference type="Google" id="ProtNLM"/>
    </source>
</evidence>
<evidence type="ECO:0000313" key="3">
    <source>
        <dbReference type="Proteomes" id="UP001431429"/>
    </source>
</evidence>
<protein>
    <recommendedName>
        <fullName evidence="4">AG2 protein</fullName>
    </recommendedName>
</protein>
<dbReference type="EMBL" id="JAMQAW010000036">
    <property type="protein sequence ID" value="MCM2392271.1"/>
    <property type="molecule type" value="Genomic_DNA"/>
</dbReference>
<gene>
    <name evidence="2" type="ORF">NBG84_28990</name>
</gene>